<reference evidence="3" key="2">
    <citation type="submission" date="2020-05" db="UniProtKB">
        <authorList>
            <consortium name="EnsemblMetazoa"/>
        </authorList>
    </citation>
    <scope>IDENTIFICATION</scope>
</reference>
<dbReference type="VEuPathDB" id="VectorBase:ASIC007394"/>
<evidence type="ECO:0000313" key="3">
    <source>
        <dbReference type="EnsemblMetazoa" id="ASIC007394-PA"/>
    </source>
</evidence>
<dbReference type="Proteomes" id="UP000030765">
    <property type="component" value="Unassembled WGS sequence"/>
</dbReference>
<dbReference type="AlphaFoldDB" id="A0A084VP16"/>
<sequence>MNSSIASEMQGGRAARGHHSKRSLCVQVQRALSPEGHTATEAAVRALQNHHQRQQQQQHKKRQQLDSLGSAARVHIRCCGFFVRVSCSKTGEPTCWLALARSPRRKGLTRMLSLAPSCPLARTHGAPFGPRAVGEGSAVVVYICTQAKAKYR</sequence>
<feature type="compositionally biased region" description="Basic residues" evidence="1">
    <location>
        <begin position="48"/>
        <end position="62"/>
    </location>
</feature>
<evidence type="ECO:0000313" key="4">
    <source>
        <dbReference type="Proteomes" id="UP000030765"/>
    </source>
</evidence>
<proteinExistence type="predicted"/>
<feature type="region of interest" description="Disordered" evidence="1">
    <location>
        <begin position="1"/>
        <end position="21"/>
    </location>
</feature>
<name>A0A084VP16_ANOSI</name>
<keyword evidence="2" id="KW-0456">Lyase</keyword>
<evidence type="ECO:0000256" key="1">
    <source>
        <dbReference type="SAM" id="MobiDB-lite"/>
    </source>
</evidence>
<protein>
    <submittedName>
        <fullName evidence="2 3">Adenylosuccinate lyase</fullName>
    </submittedName>
</protein>
<gene>
    <name evidence="2" type="ORF">ZHAS_00007394</name>
</gene>
<feature type="region of interest" description="Disordered" evidence="1">
    <location>
        <begin position="47"/>
        <end position="66"/>
    </location>
</feature>
<evidence type="ECO:0000313" key="2">
    <source>
        <dbReference type="EMBL" id="KFB39710.1"/>
    </source>
</evidence>
<reference evidence="2 4" key="1">
    <citation type="journal article" date="2014" name="BMC Genomics">
        <title>Genome sequence of Anopheles sinensis provides insight into genetics basis of mosquito competence for malaria parasites.</title>
        <authorList>
            <person name="Zhou D."/>
            <person name="Zhang D."/>
            <person name="Ding G."/>
            <person name="Shi L."/>
            <person name="Hou Q."/>
            <person name="Ye Y."/>
            <person name="Xu Y."/>
            <person name="Zhou H."/>
            <person name="Xiong C."/>
            <person name="Li S."/>
            <person name="Yu J."/>
            <person name="Hong S."/>
            <person name="Yu X."/>
            <person name="Zou P."/>
            <person name="Chen C."/>
            <person name="Chang X."/>
            <person name="Wang W."/>
            <person name="Lv Y."/>
            <person name="Sun Y."/>
            <person name="Ma L."/>
            <person name="Shen B."/>
            <person name="Zhu C."/>
        </authorList>
    </citation>
    <scope>NUCLEOTIDE SEQUENCE [LARGE SCALE GENOMIC DNA]</scope>
</reference>
<accession>A0A084VP16</accession>
<dbReference type="EMBL" id="ATLV01014966">
    <property type="status" value="NOT_ANNOTATED_CDS"/>
    <property type="molecule type" value="Genomic_DNA"/>
</dbReference>
<organism evidence="2">
    <name type="scientific">Anopheles sinensis</name>
    <name type="common">Mosquito</name>
    <dbReference type="NCBI Taxonomy" id="74873"/>
    <lineage>
        <taxon>Eukaryota</taxon>
        <taxon>Metazoa</taxon>
        <taxon>Ecdysozoa</taxon>
        <taxon>Arthropoda</taxon>
        <taxon>Hexapoda</taxon>
        <taxon>Insecta</taxon>
        <taxon>Pterygota</taxon>
        <taxon>Neoptera</taxon>
        <taxon>Endopterygota</taxon>
        <taxon>Diptera</taxon>
        <taxon>Nematocera</taxon>
        <taxon>Culicoidea</taxon>
        <taxon>Culicidae</taxon>
        <taxon>Anophelinae</taxon>
        <taxon>Anopheles</taxon>
    </lineage>
</organism>
<dbReference type="EMBL" id="KE524999">
    <property type="protein sequence ID" value="KFB39710.1"/>
    <property type="molecule type" value="Genomic_DNA"/>
</dbReference>
<dbReference type="EnsemblMetazoa" id="ASIC007394-RA">
    <property type="protein sequence ID" value="ASIC007394-PA"/>
    <property type="gene ID" value="ASIC007394"/>
</dbReference>
<dbReference type="GO" id="GO:0016829">
    <property type="term" value="F:lyase activity"/>
    <property type="evidence" value="ECO:0007669"/>
    <property type="project" value="UniProtKB-KW"/>
</dbReference>
<keyword evidence="4" id="KW-1185">Reference proteome</keyword>